<name>A0A9P6CXY5_9AGAR</name>
<dbReference type="FunFam" id="3.30.420.10:FF:000004">
    <property type="entry name" value="DNA polymerase"/>
    <property type="match status" value="1"/>
</dbReference>
<dbReference type="PANTHER" id="PTHR10322:SF23">
    <property type="entry name" value="DNA POLYMERASE DELTA CATALYTIC SUBUNIT"/>
    <property type="match status" value="1"/>
</dbReference>
<evidence type="ECO:0000259" key="10">
    <source>
        <dbReference type="Pfam" id="PF03104"/>
    </source>
</evidence>
<dbReference type="GO" id="GO:0006297">
    <property type="term" value="P:nucleotide-excision repair, DNA gap filling"/>
    <property type="evidence" value="ECO:0007669"/>
    <property type="project" value="TreeGrafter"/>
</dbReference>
<evidence type="ECO:0000256" key="5">
    <source>
        <dbReference type="ARBA" id="ARBA00022705"/>
    </source>
</evidence>
<organism evidence="11 12">
    <name type="scientific">Pholiota conissans</name>
    <dbReference type="NCBI Taxonomy" id="109636"/>
    <lineage>
        <taxon>Eukaryota</taxon>
        <taxon>Fungi</taxon>
        <taxon>Dikarya</taxon>
        <taxon>Basidiomycota</taxon>
        <taxon>Agaricomycotina</taxon>
        <taxon>Agaricomycetes</taxon>
        <taxon>Agaricomycetidae</taxon>
        <taxon>Agaricales</taxon>
        <taxon>Agaricineae</taxon>
        <taxon>Strophariaceae</taxon>
        <taxon>Pholiota</taxon>
    </lineage>
</organism>
<evidence type="ECO:0000256" key="9">
    <source>
        <dbReference type="ARBA" id="ARBA00049244"/>
    </source>
</evidence>
<dbReference type="OrthoDB" id="2414538at2759"/>
<dbReference type="GO" id="GO:0006287">
    <property type="term" value="P:base-excision repair, gap-filling"/>
    <property type="evidence" value="ECO:0007669"/>
    <property type="project" value="TreeGrafter"/>
</dbReference>
<evidence type="ECO:0000313" key="11">
    <source>
        <dbReference type="EMBL" id="KAF9483487.1"/>
    </source>
</evidence>
<evidence type="ECO:0000256" key="3">
    <source>
        <dbReference type="ARBA" id="ARBA00022679"/>
    </source>
</evidence>
<evidence type="ECO:0000256" key="2">
    <source>
        <dbReference type="ARBA" id="ARBA00012417"/>
    </source>
</evidence>
<dbReference type="InterPro" id="IPR012337">
    <property type="entry name" value="RNaseH-like_sf"/>
</dbReference>
<dbReference type="EC" id="2.7.7.7" evidence="2"/>
<dbReference type="GO" id="GO:0045004">
    <property type="term" value="P:DNA replication proofreading"/>
    <property type="evidence" value="ECO:0007669"/>
    <property type="project" value="TreeGrafter"/>
</dbReference>
<keyword evidence="12" id="KW-1185">Reference proteome</keyword>
<keyword evidence="5" id="KW-0235">DNA replication</keyword>
<keyword evidence="6" id="KW-0239">DNA-directed DNA polymerase</keyword>
<dbReference type="GO" id="GO:0043625">
    <property type="term" value="C:delta DNA polymerase complex"/>
    <property type="evidence" value="ECO:0007669"/>
    <property type="project" value="TreeGrafter"/>
</dbReference>
<keyword evidence="3" id="KW-0808">Transferase</keyword>
<gene>
    <name evidence="11" type="ORF">BDN70DRAFT_873774</name>
</gene>
<evidence type="ECO:0000313" key="12">
    <source>
        <dbReference type="Proteomes" id="UP000807469"/>
    </source>
</evidence>
<dbReference type="GO" id="GO:0003887">
    <property type="term" value="F:DNA-directed DNA polymerase activity"/>
    <property type="evidence" value="ECO:0007669"/>
    <property type="project" value="UniProtKB-KW"/>
</dbReference>
<evidence type="ECO:0000256" key="1">
    <source>
        <dbReference type="ARBA" id="ARBA00005755"/>
    </source>
</evidence>
<comment type="catalytic activity">
    <reaction evidence="9">
        <text>DNA(n) + a 2'-deoxyribonucleoside 5'-triphosphate = DNA(n+1) + diphosphate</text>
        <dbReference type="Rhea" id="RHEA:22508"/>
        <dbReference type="Rhea" id="RHEA-COMP:17339"/>
        <dbReference type="Rhea" id="RHEA-COMP:17340"/>
        <dbReference type="ChEBI" id="CHEBI:33019"/>
        <dbReference type="ChEBI" id="CHEBI:61560"/>
        <dbReference type="ChEBI" id="CHEBI:173112"/>
        <dbReference type="EC" id="2.7.7.7"/>
    </reaction>
</comment>
<evidence type="ECO:0000256" key="4">
    <source>
        <dbReference type="ARBA" id="ARBA00022695"/>
    </source>
</evidence>
<sequence>MISLSPYNSPTKKHTLGPQATNSFIDVLSGMSLSTDLQEHGDWARPAPPKHERRKSIKFQKLDIREANEPSGRSQIHLFGVTKDGYSILVRVLDFPHYFYYPAPQGFEEEDLSPLCEYVNELLLGTGKPVVSEIQLETQTTCVDGRPVEFLKISLFDHRKMRRVKDIFMSGRCQYRDLFSSPELSYEASIPYFLRFMLDTNILCMTWLQLPKNEYNVILTAERVSCCQQEVSISLESLRICHVIDDQEKFAPLRILSFDIESDLKSNGKFPDPRGEAVIQIGNMISVHGQDIPCNRTVFTLGSCSAISGAHVLSFEDESKMLLAWSHFFLEVDPDVVIGYNITQFDIPYLLNRAQTLNLHEFPFLGRVRGEVSLNRNIIVQAFPPHSTLGSPQSMAKRQNTFPDCPGYEGRLLLDVYFYIREHYPQRVGSKFKGSLKLNAVAKDFLQDTKEDVDHTQIPILYRGNPDTRRQLALYCLKDAYLPLLLLKKLKCFEQEVRVAREASVPFNTLRVWRTLKNIAKRYIDAISGVYLAADPQGMRDA</sequence>
<protein>
    <recommendedName>
        <fullName evidence="8">DNA polymerase delta catalytic subunit</fullName>
        <ecNumber evidence="2">2.7.7.7</ecNumber>
    </recommendedName>
</protein>
<dbReference type="Pfam" id="PF03104">
    <property type="entry name" value="DNA_pol_B_exo1"/>
    <property type="match status" value="1"/>
</dbReference>
<dbReference type="Gene3D" id="3.30.420.10">
    <property type="entry name" value="Ribonuclease H-like superfamily/Ribonuclease H"/>
    <property type="match status" value="1"/>
</dbReference>
<dbReference type="InterPro" id="IPR006133">
    <property type="entry name" value="DNA-dir_DNA_pol_B_exonuc"/>
</dbReference>
<keyword evidence="4" id="KW-0548">Nucleotidyltransferase</keyword>
<evidence type="ECO:0000256" key="7">
    <source>
        <dbReference type="ARBA" id="ARBA00023125"/>
    </source>
</evidence>
<dbReference type="Gene3D" id="3.30.342.10">
    <property type="entry name" value="DNA Polymerase, chain B, domain 1"/>
    <property type="match status" value="1"/>
</dbReference>
<dbReference type="AlphaFoldDB" id="A0A9P6CXY5"/>
<feature type="domain" description="DNA-directed DNA polymerase family B exonuclease" evidence="10">
    <location>
        <begin position="185"/>
        <end position="440"/>
    </location>
</feature>
<dbReference type="SUPFAM" id="SSF53098">
    <property type="entry name" value="Ribonuclease H-like"/>
    <property type="match status" value="1"/>
</dbReference>
<dbReference type="PANTHER" id="PTHR10322">
    <property type="entry name" value="DNA POLYMERASE CATALYTIC SUBUNIT"/>
    <property type="match status" value="1"/>
</dbReference>
<evidence type="ECO:0000256" key="6">
    <source>
        <dbReference type="ARBA" id="ARBA00022932"/>
    </source>
</evidence>
<keyword evidence="7" id="KW-0238">DNA-binding</keyword>
<dbReference type="GO" id="GO:0003677">
    <property type="term" value="F:DNA binding"/>
    <property type="evidence" value="ECO:0007669"/>
    <property type="project" value="UniProtKB-KW"/>
</dbReference>
<dbReference type="InterPro" id="IPR036397">
    <property type="entry name" value="RNaseH_sf"/>
</dbReference>
<comment type="caution">
    <text evidence="11">The sequence shown here is derived from an EMBL/GenBank/DDBJ whole genome shotgun (WGS) entry which is preliminary data.</text>
</comment>
<dbReference type="InterPro" id="IPR050240">
    <property type="entry name" value="DNA_pol_type-B"/>
</dbReference>
<evidence type="ECO:0000256" key="8">
    <source>
        <dbReference type="ARBA" id="ARBA00024411"/>
    </source>
</evidence>
<dbReference type="EMBL" id="MU155153">
    <property type="protein sequence ID" value="KAF9483487.1"/>
    <property type="molecule type" value="Genomic_DNA"/>
</dbReference>
<reference evidence="11" key="1">
    <citation type="submission" date="2020-11" db="EMBL/GenBank/DDBJ databases">
        <authorList>
            <consortium name="DOE Joint Genome Institute"/>
            <person name="Ahrendt S."/>
            <person name="Riley R."/>
            <person name="Andreopoulos W."/>
            <person name="Labutti K."/>
            <person name="Pangilinan J."/>
            <person name="Ruiz-Duenas F.J."/>
            <person name="Barrasa J.M."/>
            <person name="Sanchez-Garcia M."/>
            <person name="Camarero S."/>
            <person name="Miyauchi S."/>
            <person name="Serrano A."/>
            <person name="Linde D."/>
            <person name="Babiker R."/>
            <person name="Drula E."/>
            <person name="Ayuso-Fernandez I."/>
            <person name="Pacheco R."/>
            <person name="Padilla G."/>
            <person name="Ferreira P."/>
            <person name="Barriuso J."/>
            <person name="Kellner H."/>
            <person name="Castanera R."/>
            <person name="Alfaro M."/>
            <person name="Ramirez L."/>
            <person name="Pisabarro A.G."/>
            <person name="Kuo A."/>
            <person name="Tritt A."/>
            <person name="Lipzen A."/>
            <person name="He G."/>
            <person name="Yan M."/>
            <person name="Ng V."/>
            <person name="Cullen D."/>
            <person name="Martin F."/>
            <person name="Rosso M.-N."/>
            <person name="Henrissat B."/>
            <person name="Hibbett D."/>
            <person name="Martinez A.T."/>
            <person name="Grigoriev I.V."/>
        </authorList>
    </citation>
    <scope>NUCLEOTIDE SEQUENCE</scope>
    <source>
        <strain evidence="11">CIRM-BRFM 674</strain>
    </source>
</reference>
<comment type="similarity">
    <text evidence="1">Belongs to the DNA polymerase type-B family.</text>
</comment>
<dbReference type="GO" id="GO:0008296">
    <property type="term" value="F:3'-5'-DNA exonuclease activity"/>
    <property type="evidence" value="ECO:0007669"/>
    <property type="project" value="TreeGrafter"/>
</dbReference>
<dbReference type="Proteomes" id="UP000807469">
    <property type="component" value="Unassembled WGS sequence"/>
</dbReference>
<accession>A0A9P6CXY5</accession>
<proteinExistence type="inferred from homology"/>